<dbReference type="Proteomes" id="UP000030752">
    <property type="component" value="Unassembled WGS sequence"/>
</dbReference>
<evidence type="ECO:0000313" key="2">
    <source>
        <dbReference type="Proteomes" id="UP000030752"/>
    </source>
</evidence>
<dbReference type="EMBL" id="KB822715">
    <property type="protein sequence ID" value="ETN44286.1"/>
    <property type="molecule type" value="Genomic_DNA"/>
</dbReference>
<dbReference type="OrthoDB" id="4157504at2759"/>
<reference evidence="1 2" key="1">
    <citation type="submission" date="2013-03" db="EMBL/GenBank/DDBJ databases">
        <title>The Genome Sequence of Phialophora europaea CBS 101466.</title>
        <authorList>
            <consortium name="The Broad Institute Genomics Platform"/>
            <person name="Cuomo C."/>
            <person name="de Hoog S."/>
            <person name="Gorbushina A."/>
            <person name="Walker B."/>
            <person name="Young S.K."/>
            <person name="Zeng Q."/>
            <person name="Gargeya S."/>
            <person name="Fitzgerald M."/>
            <person name="Haas B."/>
            <person name="Abouelleil A."/>
            <person name="Allen A.W."/>
            <person name="Alvarado L."/>
            <person name="Arachchi H.M."/>
            <person name="Berlin A.M."/>
            <person name="Chapman S.B."/>
            <person name="Gainer-Dewar J."/>
            <person name="Goldberg J."/>
            <person name="Griggs A."/>
            <person name="Gujja S."/>
            <person name="Hansen M."/>
            <person name="Howarth C."/>
            <person name="Imamovic A."/>
            <person name="Ireland A."/>
            <person name="Larimer J."/>
            <person name="McCowan C."/>
            <person name="Murphy C."/>
            <person name="Pearson M."/>
            <person name="Poon T.W."/>
            <person name="Priest M."/>
            <person name="Roberts A."/>
            <person name="Saif S."/>
            <person name="Shea T."/>
            <person name="Sisk P."/>
            <person name="Sykes S."/>
            <person name="Wortman J."/>
            <person name="Nusbaum C."/>
            <person name="Birren B."/>
        </authorList>
    </citation>
    <scope>NUCLEOTIDE SEQUENCE [LARGE SCALE GENOMIC DNA]</scope>
    <source>
        <strain evidence="1 2">CBS 101466</strain>
    </source>
</reference>
<dbReference type="RefSeq" id="XP_008713359.1">
    <property type="nucleotide sequence ID" value="XM_008715137.1"/>
</dbReference>
<evidence type="ECO:0008006" key="3">
    <source>
        <dbReference type="Google" id="ProtNLM"/>
    </source>
</evidence>
<dbReference type="AlphaFoldDB" id="W2S6G0"/>
<dbReference type="VEuPathDB" id="FungiDB:HMPREF1541_10466"/>
<dbReference type="GeneID" id="19977805"/>
<dbReference type="HOGENOM" id="CLU_715754_0_0_1"/>
<name>W2S6G0_CYPE1</name>
<dbReference type="InParanoid" id="W2S6G0"/>
<protein>
    <recommendedName>
        <fullName evidence="3">Arrestin-like N-terminal domain-containing protein</fullName>
    </recommendedName>
</protein>
<gene>
    <name evidence="1" type="ORF">HMPREF1541_10466</name>
</gene>
<evidence type="ECO:0000313" key="1">
    <source>
        <dbReference type="EMBL" id="ETN44286.1"/>
    </source>
</evidence>
<proteinExistence type="predicted"/>
<sequence length="386" mass="42054">MDVSFRTVSSLPVGHDGLPAYQEHSSGPTIDVRVKIPDDPADSPFEFVRIRLQTAVKTQIGTRTAVQKVLNLVEECSWSQFVPLYAPASDKQRAYSAAISFSRPAEKPLSRLSSRTNSLLPATNMYGTTYITKHTALSDQHAVEGRCETHIWVSADFFRHGVLVHSSRSAIELDTRPRLLELGSSKQQPSGPLTTQCRPRMSGVKAGLTSFRKSTKAQSSLQVQLPTDSLIVSPSQLRNGRNCSTVSVPLQVSVTGLSSADVKALLQDGGLRCEVETKWISKHAFTAPTSSTEHAASATVTKRTATTQHSDIAFPPVYEADLPEESQVVSTTGVLVAMLPESAALPTFSSALLQVDYELEFKFLFRLGRCAIYEGKTRTPCTLARS</sequence>
<organism evidence="1 2">
    <name type="scientific">Cyphellophora europaea (strain CBS 101466)</name>
    <name type="common">Phialophora europaea</name>
    <dbReference type="NCBI Taxonomy" id="1220924"/>
    <lineage>
        <taxon>Eukaryota</taxon>
        <taxon>Fungi</taxon>
        <taxon>Dikarya</taxon>
        <taxon>Ascomycota</taxon>
        <taxon>Pezizomycotina</taxon>
        <taxon>Eurotiomycetes</taxon>
        <taxon>Chaetothyriomycetidae</taxon>
        <taxon>Chaetothyriales</taxon>
        <taxon>Cyphellophoraceae</taxon>
        <taxon>Cyphellophora</taxon>
    </lineage>
</organism>
<accession>W2S6G0</accession>
<keyword evidence="2" id="KW-1185">Reference proteome</keyword>